<dbReference type="EMBL" id="JAGGKG010000001">
    <property type="protein sequence ID" value="MBP1903861.1"/>
    <property type="molecule type" value="Genomic_DNA"/>
</dbReference>
<organism evidence="1 2">
    <name type="scientific">Paenibacillus turicensis</name>
    <dbReference type="NCBI Taxonomy" id="160487"/>
    <lineage>
        <taxon>Bacteria</taxon>
        <taxon>Bacillati</taxon>
        <taxon>Bacillota</taxon>
        <taxon>Bacilli</taxon>
        <taxon>Bacillales</taxon>
        <taxon>Paenibacillaceae</taxon>
        <taxon>Paenibacillus</taxon>
    </lineage>
</organism>
<protein>
    <submittedName>
        <fullName evidence="1">AcrR family transcriptional regulator</fullName>
    </submittedName>
</protein>
<dbReference type="InterPro" id="IPR009057">
    <property type="entry name" value="Homeodomain-like_sf"/>
</dbReference>
<dbReference type="SUPFAM" id="SSF46689">
    <property type="entry name" value="Homeodomain-like"/>
    <property type="match status" value="1"/>
</dbReference>
<gene>
    <name evidence="1" type="ORF">J2Z32_000473</name>
</gene>
<evidence type="ECO:0000313" key="1">
    <source>
        <dbReference type="EMBL" id="MBP1903861.1"/>
    </source>
</evidence>
<dbReference type="Gene3D" id="1.10.357.10">
    <property type="entry name" value="Tetracycline Repressor, domain 2"/>
    <property type="match status" value="1"/>
</dbReference>
<reference evidence="1 2" key="1">
    <citation type="submission" date="2021-03" db="EMBL/GenBank/DDBJ databases">
        <title>Genomic Encyclopedia of Type Strains, Phase IV (KMG-IV): sequencing the most valuable type-strain genomes for metagenomic binning, comparative biology and taxonomic classification.</title>
        <authorList>
            <person name="Goeker M."/>
        </authorList>
    </citation>
    <scope>NUCLEOTIDE SEQUENCE [LARGE SCALE GENOMIC DNA]</scope>
    <source>
        <strain evidence="1 2">DSM 14349</strain>
    </source>
</reference>
<keyword evidence="2" id="KW-1185">Reference proteome</keyword>
<accession>A0ABS4FMQ6</accession>
<comment type="caution">
    <text evidence="1">The sequence shown here is derived from an EMBL/GenBank/DDBJ whole genome shotgun (WGS) entry which is preliminary data.</text>
</comment>
<name>A0ABS4FMQ6_9BACL</name>
<proteinExistence type="predicted"/>
<dbReference type="Proteomes" id="UP001519272">
    <property type="component" value="Unassembled WGS sequence"/>
</dbReference>
<sequence>MAGISKGAFYLFYESKELLFLDVLVRIDKRIKDSLLEALKTSKESKKQGFINGIKKMFLEVQKTPWMLNLQNGDYDLLIQKLPEETVKEHLTDDESDISLILKSVDINCDTSFVSSVMKSIFFTQLHKKEIGEEQYEEVTQFFIESLANRIFDRS</sequence>
<evidence type="ECO:0000313" key="2">
    <source>
        <dbReference type="Proteomes" id="UP001519272"/>
    </source>
</evidence>